<dbReference type="GO" id="GO:0000103">
    <property type="term" value="P:sulfate assimilation"/>
    <property type="evidence" value="ECO:0007669"/>
    <property type="project" value="UniProtKB-UniRule"/>
</dbReference>
<dbReference type="NCBIfam" id="TIGR00455">
    <property type="entry name" value="apsK"/>
    <property type="match status" value="1"/>
</dbReference>
<dbReference type="PANTHER" id="PTHR40254">
    <property type="entry name" value="BLR0577 PROTEIN"/>
    <property type="match status" value="1"/>
</dbReference>
<feature type="domain" description="APS kinase" evidence="7">
    <location>
        <begin position="857"/>
        <end position="1006"/>
    </location>
</feature>
<dbReference type="EC" id="2.7.1.25" evidence="2 6"/>
<keyword evidence="10" id="KW-1185">Reference proteome</keyword>
<reference evidence="9 10" key="1">
    <citation type="submission" date="2017-04" db="EMBL/GenBank/DDBJ databases">
        <authorList>
            <person name="Afonso C.L."/>
            <person name="Miller P.J."/>
            <person name="Scott M.A."/>
            <person name="Spackman E."/>
            <person name="Goraichik I."/>
            <person name="Dimitrov K.M."/>
            <person name="Suarez D.L."/>
            <person name="Swayne D.E."/>
        </authorList>
    </citation>
    <scope>NUCLEOTIDE SEQUENCE [LARGE SCALE GENOMIC DNA]</scope>
    <source>
        <strain evidence="9 10">DSM 43828</strain>
    </source>
</reference>
<dbReference type="GO" id="GO:0070814">
    <property type="term" value="P:hydrogen sulfide biosynthetic process"/>
    <property type="evidence" value="ECO:0007669"/>
    <property type="project" value="UniProtKB-UniRule"/>
</dbReference>
<dbReference type="Proteomes" id="UP000192674">
    <property type="component" value="Unassembled WGS sequence"/>
</dbReference>
<keyword evidence="6" id="KW-0597">Phosphoprotein</keyword>
<sequence length="1028" mass="111787">MDTVVVVGAGAAGVLAAVRLREQDLEVVMVDPAEKPGHGVAYSTTDSRHLLNTAAGKLSAHPDDPEHFVRWATKELGRPVGSGDFLPRRHFGQYLNAVAADITHVRDRVTGITRKTNGVTVELATGEVLDAKAAVLAIGLPAPNCDWAPVGLPGFIENPWGAEVTEDGDVLLVGSGLTMVDIALRLDRPHRTIHVVSRTGLLPRRHTSAGKPSTEQINGQDIDEIWQQASRGRGWRQAVDTLRLQAPRIWGRLPKAEQERFLSHYARYWSVYRHRMAPEAADNLKAIKDAGRLKLHKGEVVAANGNEVTLSGGERLSVASVVNCTGPCLDFGRDPLIKRLFQQGLAKPGPHGLGLRTNTDGKVTRGIWAIGAARTGMVWESTAFPEIRAQATAIAKAIVDRSATKPRDRYGLALSTSKEAAGLFTDGVDRVLRGQCEALDDLVAATDVDPAFALGHAAIALLGLEWDVPVDVSDRLRQARTCAKNADSRERSFIAAVAARAADLRAGGRALLRHIEAYPRDAFAVNIAVPTISFGGITSDRETWELVESLAGDYGDDWWYLGQLAFVRQEQERWAEAEALSARALAVEPASGHAVHARTHVFYETGEHKSGLEWLNGWIGDWGDTSDGKVHFTWHAALHELMLGDDEAVRRRYARDLAPPAVSGPRALVDSASLLWRCEMTRRWDGKAGAEAVLNASPQDWLTQPQTSFAAMHAAIALAAAKDGERLEALRRFAVRHDSEVYRQVVAPLCSGLAHVVAERWDAAVSELNSVRPLVYRLGGSAAQREVIEDTFVHALAEAGRNEEAADVLTARSDRRPPSPLERGRLAGLRTPVSTDIHWQHTTVGKTARGEIKGHRPMVVWFTGLSGAGKSTIADILEKRLNAEGKHTYLLDGDNVRHGLSRDLGFGDSDRQENVRRVAEVAALMADAGLIVLVSFISPFSAERELARGLVAEGEFCEVFVDTPLAVAEARDPKGLYRKARKGELKDFTGVDSPYEPPQRPEIRIDTTVQTAAQAAEAILTQLRAMGV</sequence>
<evidence type="ECO:0000256" key="4">
    <source>
        <dbReference type="ARBA" id="ARBA00022741"/>
    </source>
</evidence>
<evidence type="ECO:0000256" key="2">
    <source>
        <dbReference type="ARBA" id="ARBA00012121"/>
    </source>
</evidence>
<comment type="function">
    <text evidence="6">Catalyzes the synthesis of activated sulfate.</text>
</comment>
<gene>
    <name evidence="6" type="primary">cysC</name>
    <name evidence="9" type="ORF">SAMN05661093_00324</name>
</gene>
<dbReference type="NCBIfam" id="NF003013">
    <property type="entry name" value="PRK03846.1"/>
    <property type="match status" value="1"/>
</dbReference>
<dbReference type="SUPFAM" id="SSF51905">
    <property type="entry name" value="FAD/NAD(P)-binding domain"/>
    <property type="match status" value="2"/>
</dbReference>
<dbReference type="SUPFAM" id="SSF52540">
    <property type="entry name" value="P-loop containing nucleoside triphosphate hydrolases"/>
    <property type="match status" value="1"/>
</dbReference>
<evidence type="ECO:0000256" key="6">
    <source>
        <dbReference type="HAMAP-Rule" id="MF_00065"/>
    </source>
</evidence>
<feature type="binding site" evidence="6">
    <location>
        <begin position="864"/>
        <end position="871"/>
    </location>
    <ligand>
        <name>ATP</name>
        <dbReference type="ChEBI" id="CHEBI:30616"/>
    </ligand>
</feature>
<evidence type="ECO:0000256" key="5">
    <source>
        <dbReference type="ARBA" id="ARBA00022840"/>
    </source>
</evidence>
<comment type="pathway">
    <text evidence="6">Sulfur metabolism; hydrogen sulfide biosynthesis; sulfite from sulfate: step 2/3.</text>
</comment>
<keyword evidence="5 6" id="KW-0067">ATP-binding</keyword>
<organism evidence="9 10">
    <name type="scientific">Kibdelosporangium aridum</name>
    <dbReference type="NCBI Taxonomy" id="2030"/>
    <lineage>
        <taxon>Bacteria</taxon>
        <taxon>Bacillati</taxon>
        <taxon>Actinomycetota</taxon>
        <taxon>Actinomycetes</taxon>
        <taxon>Pseudonocardiales</taxon>
        <taxon>Pseudonocardiaceae</taxon>
        <taxon>Kibdelosporangium</taxon>
    </lineage>
</organism>
<keyword evidence="6 9" id="KW-0418">Kinase</keyword>
<evidence type="ECO:0000313" key="9">
    <source>
        <dbReference type="EMBL" id="SMC51867.1"/>
    </source>
</evidence>
<dbReference type="InterPro" id="IPR002891">
    <property type="entry name" value="APS"/>
</dbReference>
<dbReference type="OrthoDB" id="101972at2"/>
<dbReference type="GO" id="GO:0005524">
    <property type="term" value="F:ATP binding"/>
    <property type="evidence" value="ECO:0007669"/>
    <property type="project" value="UniProtKB-UniRule"/>
</dbReference>
<dbReference type="InterPro" id="IPR059117">
    <property type="entry name" value="APS_kinase_dom"/>
</dbReference>
<dbReference type="Gene3D" id="3.40.50.300">
    <property type="entry name" value="P-loop containing nucleotide triphosphate hydrolases"/>
    <property type="match status" value="1"/>
</dbReference>
<dbReference type="InterPro" id="IPR052189">
    <property type="entry name" value="L-asp_N-monooxygenase_NS-form"/>
</dbReference>
<dbReference type="Pfam" id="PF13454">
    <property type="entry name" value="NAD_binding_9"/>
    <property type="match status" value="1"/>
</dbReference>
<evidence type="ECO:0000259" key="8">
    <source>
        <dbReference type="Pfam" id="PF13454"/>
    </source>
</evidence>
<dbReference type="GO" id="GO:0004020">
    <property type="term" value="F:adenylylsulfate kinase activity"/>
    <property type="evidence" value="ECO:0007669"/>
    <property type="project" value="UniProtKB-UniRule"/>
</dbReference>
<dbReference type="UniPathway" id="UPA00140">
    <property type="reaction ID" value="UER00205"/>
</dbReference>
<dbReference type="RefSeq" id="WP_084424259.1">
    <property type="nucleotide sequence ID" value="NZ_FWXV01000001.1"/>
</dbReference>
<evidence type="ECO:0000256" key="1">
    <source>
        <dbReference type="ARBA" id="ARBA00001823"/>
    </source>
</evidence>
<evidence type="ECO:0000259" key="7">
    <source>
        <dbReference type="Pfam" id="PF01583"/>
    </source>
</evidence>
<dbReference type="InterPro" id="IPR027417">
    <property type="entry name" value="P-loop_NTPase"/>
</dbReference>
<comment type="similarity">
    <text evidence="6">Belongs to the APS kinase family.</text>
</comment>
<keyword evidence="3 6" id="KW-0808">Transferase</keyword>
<comment type="catalytic activity">
    <reaction evidence="1 6">
        <text>adenosine 5'-phosphosulfate + ATP = 3'-phosphoadenylyl sulfate + ADP + H(+)</text>
        <dbReference type="Rhea" id="RHEA:24152"/>
        <dbReference type="ChEBI" id="CHEBI:15378"/>
        <dbReference type="ChEBI" id="CHEBI:30616"/>
        <dbReference type="ChEBI" id="CHEBI:58243"/>
        <dbReference type="ChEBI" id="CHEBI:58339"/>
        <dbReference type="ChEBI" id="CHEBI:456216"/>
        <dbReference type="EC" id="2.7.1.25"/>
    </reaction>
</comment>
<dbReference type="Gene3D" id="3.50.50.60">
    <property type="entry name" value="FAD/NAD(P)-binding domain"/>
    <property type="match status" value="1"/>
</dbReference>
<dbReference type="PRINTS" id="PR00368">
    <property type="entry name" value="FADPNR"/>
</dbReference>
<dbReference type="Pfam" id="PF01583">
    <property type="entry name" value="APS_kinase"/>
    <property type="match status" value="1"/>
</dbReference>
<keyword evidence="4 6" id="KW-0547">Nucleotide-binding</keyword>
<feature type="domain" description="FAD-dependent urate hydroxylase HpyO/Asp monooxygenase CreE-like FAD/NAD(P)-binding" evidence="8">
    <location>
        <begin position="5"/>
        <end position="139"/>
    </location>
</feature>
<dbReference type="AlphaFoldDB" id="A0A1Y5WUH6"/>
<dbReference type="InterPro" id="IPR036188">
    <property type="entry name" value="FAD/NAD-bd_sf"/>
</dbReference>
<dbReference type="PANTHER" id="PTHR40254:SF1">
    <property type="entry name" value="BLR0577 PROTEIN"/>
    <property type="match status" value="1"/>
</dbReference>
<evidence type="ECO:0000256" key="3">
    <source>
        <dbReference type="ARBA" id="ARBA00022679"/>
    </source>
</evidence>
<accession>A0A1Y5WUH6</accession>
<proteinExistence type="inferred from homology"/>
<feature type="active site" description="Phosphoserine intermediate" evidence="6">
    <location>
        <position position="938"/>
    </location>
</feature>
<dbReference type="EMBL" id="FWXV01000001">
    <property type="protein sequence ID" value="SMC51867.1"/>
    <property type="molecule type" value="Genomic_DNA"/>
</dbReference>
<protein>
    <recommendedName>
        <fullName evidence="2 6">Adenylyl-sulfate kinase</fullName>
        <ecNumber evidence="2 6">2.7.1.25</ecNumber>
    </recommendedName>
    <alternativeName>
        <fullName evidence="6">APS kinase</fullName>
    </alternativeName>
    <alternativeName>
        <fullName evidence="6">ATP adenosine-5'-phosphosulfate 3'-phosphotransferase</fullName>
    </alternativeName>
    <alternativeName>
        <fullName evidence="6">Adenosine-5'-phosphosulfate kinase</fullName>
    </alternativeName>
</protein>
<dbReference type="InterPro" id="IPR038732">
    <property type="entry name" value="HpyO/CreE_NAD-binding"/>
</dbReference>
<dbReference type="CDD" id="cd02027">
    <property type="entry name" value="APSK"/>
    <property type="match status" value="1"/>
</dbReference>
<name>A0A1Y5WUH6_KIBAR</name>
<dbReference type="HAMAP" id="MF_00065">
    <property type="entry name" value="Adenylyl_sulf_kinase"/>
    <property type="match status" value="1"/>
</dbReference>
<evidence type="ECO:0000313" key="10">
    <source>
        <dbReference type="Proteomes" id="UP000192674"/>
    </source>
</evidence>